<reference evidence="2" key="1">
    <citation type="submission" date="2016-11" db="UniProtKB">
        <authorList>
            <consortium name="WormBaseParasite"/>
        </authorList>
    </citation>
    <scope>IDENTIFICATION</scope>
</reference>
<keyword evidence="1" id="KW-1185">Reference proteome</keyword>
<proteinExistence type="predicted"/>
<dbReference type="Proteomes" id="UP000095283">
    <property type="component" value="Unplaced"/>
</dbReference>
<accession>A0A1I7XEA8</accession>
<evidence type="ECO:0000313" key="2">
    <source>
        <dbReference type="WBParaSite" id="Hba_16048"/>
    </source>
</evidence>
<organism evidence="1 2">
    <name type="scientific">Heterorhabditis bacteriophora</name>
    <name type="common">Entomopathogenic nematode worm</name>
    <dbReference type="NCBI Taxonomy" id="37862"/>
    <lineage>
        <taxon>Eukaryota</taxon>
        <taxon>Metazoa</taxon>
        <taxon>Ecdysozoa</taxon>
        <taxon>Nematoda</taxon>
        <taxon>Chromadorea</taxon>
        <taxon>Rhabditida</taxon>
        <taxon>Rhabditina</taxon>
        <taxon>Rhabditomorpha</taxon>
        <taxon>Strongyloidea</taxon>
        <taxon>Heterorhabditidae</taxon>
        <taxon>Heterorhabditis</taxon>
    </lineage>
</organism>
<sequence>MNYPICISLESIVDKSSSSNIYRYFYGPLDLTLKHQDVLELVDYRLVINHNVCGYVYMPHTICK</sequence>
<evidence type="ECO:0000313" key="1">
    <source>
        <dbReference type="Proteomes" id="UP000095283"/>
    </source>
</evidence>
<protein>
    <submittedName>
        <fullName evidence="2">Uncharacterized protein</fullName>
    </submittedName>
</protein>
<name>A0A1I7XEA8_HETBA</name>
<dbReference type="WBParaSite" id="Hba_16048">
    <property type="protein sequence ID" value="Hba_16048"/>
    <property type="gene ID" value="Hba_16048"/>
</dbReference>
<dbReference type="AlphaFoldDB" id="A0A1I7XEA8"/>